<accession>A0A3E0HKL0</accession>
<keyword evidence="3" id="KW-1185">Reference proteome</keyword>
<proteinExistence type="predicted"/>
<evidence type="ECO:0000256" key="1">
    <source>
        <dbReference type="SAM" id="Phobius"/>
    </source>
</evidence>
<name>A0A3E0HKL0_9PSEU</name>
<keyword evidence="1" id="KW-0812">Transmembrane</keyword>
<feature type="transmembrane region" description="Helical" evidence="1">
    <location>
        <begin position="96"/>
        <end position="115"/>
    </location>
</feature>
<comment type="caution">
    <text evidence="2">The sequence shown here is derived from an EMBL/GenBank/DDBJ whole genome shotgun (WGS) entry which is preliminary data.</text>
</comment>
<feature type="transmembrane region" description="Helical" evidence="1">
    <location>
        <begin position="50"/>
        <end position="76"/>
    </location>
</feature>
<dbReference type="AlphaFoldDB" id="A0A3E0HKL0"/>
<organism evidence="2 3">
    <name type="scientific">Kutzneria buriramensis</name>
    <dbReference type="NCBI Taxonomy" id="1045776"/>
    <lineage>
        <taxon>Bacteria</taxon>
        <taxon>Bacillati</taxon>
        <taxon>Actinomycetota</taxon>
        <taxon>Actinomycetes</taxon>
        <taxon>Pseudonocardiales</taxon>
        <taxon>Pseudonocardiaceae</taxon>
        <taxon>Kutzneria</taxon>
    </lineage>
</organism>
<gene>
    <name evidence="2" type="ORF">BCF44_10672</name>
</gene>
<reference evidence="2 3" key="1">
    <citation type="submission" date="2018-08" db="EMBL/GenBank/DDBJ databases">
        <title>Genomic Encyclopedia of Archaeal and Bacterial Type Strains, Phase II (KMG-II): from individual species to whole genera.</title>
        <authorList>
            <person name="Goeker M."/>
        </authorList>
    </citation>
    <scope>NUCLEOTIDE SEQUENCE [LARGE SCALE GENOMIC DNA]</scope>
    <source>
        <strain evidence="2 3">DSM 45791</strain>
    </source>
</reference>
<protein>
    <submittedName>
        <fullName evidence="2">Uncharacterized protein</fullName>
    </submittedName>
</protein>
<evidence type="ECO:0000313" key="3">
    <source>
        <dbReference type="Proteomes" id="UP000256269"/>
    </source>
</evidence>
<sequence length="139" mass="14317">MFPWHVPGLAVRRRLPAAAAGALGMAGYSVVAVSVALTPHDVPVDVLLTLAAAGLTGWWTTVPGALWIGVLGWFFYSGFVTHADGQLGVVGVSDALMAGALLVVAVGAAAVRPLLLRRRARAAQAALSSRGGRRRPVVT</sequence>
<dbReference type="Proteomes" id="UP000256269">
    <property type="component" value="Unassembled WGS sequence"/>
</dbReference>
<feature type="transmembrane region" description="Helical" evidence="1">
    <location>
        <begin position="15"/>
        <end position="38"/>
    </location>
</feature>
<evidence type="ECO:0000313" key="2">
    <source>
        <dbReference type="EMBL" id="REH46908.1"/>
    </source>
</evidence>
<dbReference type="EMBL" id="QUNO01000006">
    <property type="protein sequence ID" value="REH46908.1"/>
    <property type="molecule type" value="Genomic_DNA"/>
</dbReference>
<keyword evidence="1" id="KW-0472">Membrane</keyword>
<keyword evidence="1" id="KW-1133">Transmembrane helix</keyword>